<evidence type="ECO:0000313" key="3">
    <source>
        <dbReference type="EMBL" id="CAA9365980.1"/>
    </source>
</evidence>
<keyword evidence="1" id="KW-0175">Coiled coil</keyword>
<evidence type="ECO:0000256" key="1">
    <source>
        <dbReference type="SAM" id="Coils"/>
    </source>
</evidence>
<name>A0A6J4MQN3_9CHLR</name>
<feature type="domain" description="M23ase beta-sheet core" evidence="2">
    <location>
        <begin position="464"/>
        <end position="538"/>
    </location>
</feature>
<feature type="non-terminal residue" evidence="3">
    <location>
        <position position="539"/>
    </location>
</feature>
<feature type="coiled-coil region" evidence="1">
    <location>
        <begin position="361"/>
        <end position="435"/>
    </location>
</feature>
<dbReference type="CDD" id="cd12797">
    <property type="entry name" value="M23_peptidase"/>
    <property type="match status" value="1"/>
</dbReference>
<proteinExistence type="predicted"/>
<feature type="coiled-coil region" evidence="1">
    <location>
        <begin position="141"/>
        <end position="188"/>
    </location>
</feature>
<dbReference type="GO" id="GO:0004222">
    <property type="term" value="F:metalloendopeptidase activity"/>
    <property type="evidence" value="ECO:0007669"/>
    <property type="project" value="TreeGrafter"/>
</dbReference>
<dbReference type="InterPro" id="IPR050570">
    <property type="entry name" value="Cell_wall_metabolism_enzyme"/>
</dbReference>
<protein>
    <recommendedName>
        <fullName evidence="2">M23ase beta-sheet core domain-containing protein</fullName>
    </recommendedName>
</protein>
<dbReference type="PANTHER" id="PTHR21666">
    <property type="entry name" value="PEPTIDASE-RELATED"/>
    <property type="match status" value="1"/>
</dbReference>
<accession>A0A6J4MQN3</accession>
<evidence type="ECO:0000259" key="2">
    <source>
        <dbReference type="Pfam" id="PF01551"/>
    </source>
</evidence>
<gene>
    <name evidence="3" type="ORF">AVDCRST_MAG93-7979</name>
</gene>
<reference evidence="3" key="1">
    <citation type="submission" date="2020-02" db="EMBL/GenBank/DDBJ databases">
        <authorList>
            <person name="Meier V. D."/>
        </authorList>
    </citation>
    <scope>NUCLEOTIDE SEQUENCE</scope>
    <source>
        <strain evidence="3">AVDCRST_MAG93</strain>
    </source>
</reference>
<dbReference type="PANTHER" id="PTHR21666:SF270">
    <property type="entry name" value="MUREIN HYDROLASE ACTIVATOR ENVC"/>
    <property type="match status" value="1"/>
</dbReference>
<dbReference type="SUPFAM" id="SSF51261">
    <property type="entry name" value="Duplicated hybrid motif"/>
    <property type="match status" value="1"/>
</dbReference>
<sequence>HDQVRAELITERRASIAMTTATQPLPAAEPVTLTTQPLTGVEPVTLPTQLSPDDATSYATVAEVPADGTTLSVPVADVAATDGTTSSAPAATTEAVQATATVAGTSAPTPSAAEVAKMQATITEAQNRMSRAGVTYRVQAIAVAEQELKTALAQLTAAQNAQPSPEDIAQAEQVIAEAHTSLQQHTAELQVADPSLQTNMDAAQLYLATLSTPVDPQVVADAQERIAAAQHNWEHVAGTASANKTAAEARWQHATLAVEQAKVNFEAGTQRYQTALGGIDPQTGVPFEDHNAELHQQQLAEELVVLDQQRVAAETEVAAALVEYELARQQEINDTASAQALLDQAVADLERANQGPSPETVAQAQAEVEAAKAAIGESEQRFAQAQSVVVDAQAVLDRAKADLEKLQSGGNPSAVVEAQGRVDQARQKVASTRQANVDASGWAWPTYGSITSGFGPRNMKVGKNHNGVDIAAAKGTPIAAARGGTVIEAGWCKGYGYCVKIAHGDGFRTEYGHLDSAPIVEAGQKVSAGTLIGRMGTSY</sequence>
<dbReference type="Gene3D" id="2.70.70.10">
    <property type="entry name" value="Glucose Permease (Domain IIA)"/>
    <property type="match status" value="1"/>
</dbReference>
<dbReference type="Pfam" id="PF01551">
    <property type="entry name" value="Peptidase_M23"/>
    <property type="match status" value="1"/>
</dbReference>
<dbReference type="InterPro" id="IPR011055">
    <property type="entry name" value="Dup_hybrid_motif"/>
</dbReference>
<dbReference type="InterPro" id="IPR016047">
    <property type="entry name" value="M23ase_b-sheet_dom"/>
</dbReference>
<feature type="non-terminal residue" evidence="3">
    <location>
        <position position="1"/>
    </location>
</feature>
<dbReference type="EMBL" id="CADCTR010002682">
    <property type="protein sequence ID" value="CAA9365980.1"/>
    <property type="molecule type" value="Genomic_DNA"/>
</dbReference>
<dbReference type="AlphaFoldDB" id="A0A6J4MQN3"/>
<organism evidence="3">
    <name type="scientific">uncultured Chloroflexia bacterium</name>
    <dbReference type="NCBI Taxonomy" id="1672391"/>
    <lineage>
        <taxon>Bacteria</taxon>
        <taxon>Bacillati</taxon>
        <taxon>Chloroflexota</taxon>
        <taxon>Chloroflexia</taxon>
        <taxon>environmental samples</taxon>
    </lineage>
</organism>